<keyword evidence="2" id="KW-0812">Transmembrane</keyword>
<dbReference type="PANTHER" id="PTHR43032">
    <property type="entry name" value="PROTEIN-METHIONINE-SULFOXIDE REDUCTASE"/>
    <property type="match status" value="1"/>
</dbReference>
<dbReference type="SUPFAM" id="SSF81342">
    <property type="entry name" value="Transmembrane di-heme cytochromes"/>
    <property type="match status" value="1"/>
</dbReference>
<keyword evidence="5" id="KW-1185">Reference proteome</keyword>
<dbReference type="SUPFAM" id="SSF56524">
    <property type="entry name" value="Oxidoreductase molybdopterin-binding domain"/>
    <property type="match status" value="1"/>
</dbReference>
<organism evidence="4 5">
    <name type="scientific">Streptacidiphilus fuscans</name>
    <dbReference type="NCBI Taxonomy" id="2789292"/>
    <lineage>
        <taxon>Bacteria</taxon>
        <taxon>Bacillati</taxon>
        <taxon>Actinomycetota</taxon>
        <taxon>Actinomycetes</taxon>
        <taxon>Kitasatosporales</taxon>
        <taxon>Streptomycetaceae</taxon>
        <taxon>Streptacidiphilus</taxon>
    </lineage>
</organism>
<dbReference type="GO" id="GO:0016020">
    <property type="term" value="C:membrane"/>
    <property type="evidence" value="ECO:0007669"/>
    <property type="project" value="InterPro"/>
</dbReference>
<reference evidence="4" key="1">
    <citation type="submission" date="2020-11" db="EMBL/GenBank/DDBJ databases">
        <title>Isolation and identification of active actinomycetes.</title>
        <authorList>
            <person name="Yu B."/>
        </authorList>
    </citation>
    <scope>NUCLEOTIDE SEQUENCE</scope>
    <source>
        <strain evidence="4">NEAU-YB345</strain>
    </source>
</reference>
<name>A0A931B8X3_9ACTN</name>
<dbReference type="AlphaFoldDB" id="A0A931B8X3"/>
<dbReference type="InterPro" id="IPR016174">
    <property type="entry name" value="Di-haem_cyt_TM"/>
</dbReference>
<sequence length="473" mass="52378">MRPGRGPSRAPDGGRRSRSRRRRRPRPRRRRSRRRGLSAGWTRRHPASASAPADRGAGSRTTSVSSRLPRNGPGSGCDGEVRDDEPTPRVRQFDLPLPTPPDALRKGPLREGTFTSRLHDPRTAVVIGRWLGAALIVCFVTGLYSHVLQDPPTWLRDHLPTRPAGLYQFTQGLHVGTGIAAIPLLGAKLWTVYPRLFEWPPARSVRHALERLGILLLVASMLLELFTGLLNTLQWYVWPFPFRQTHFWLAWIALGGLLLHLAVKAPEIAAHWRRVRPGLTERRAYLTTVTLSVLAVTAVTAGQSVPWLRRLDLLAPRRPDIGPQGLPVNRTAAAAGTAQTPADWRLQVVGPRPYELTMDQLTALEQHDSDLPIACVEGWSASARWTGVRIRDLVARAGAPSTARLRITSLETDGAYGVTEMESAYARDPLTLLALRVNGEVLHADHGYPARIIAPGRPGVLQTKWVHRIEVIA</sequence>
<feature type="transmembrane region" description="Helical" evidence="2">
    <location>
        <begin position="212"/>
        <end position="233"/>
    </location>
</feature>
<evidence type="ECO:0000256" key="2">
    <source>
        <dbReference type="SAM" id="Phobius"/>
    </source>
</evidence>
<dbReference type="CDD" id="cd00321">
    <property type="entry name" value="SO_family_Moco"/>
    <property type="match status" value="1"/>
</dbReference>
<proteinExistence type="predicted"/>
<evidence type="ECO:0000313" key="4">
    <source>
        <dbReference type="EMBL" id="MBF9072669.1"/>
    </source>
</evidence>
<evidence type="ECO:0000256" key="1">
    <source>
        <dbReference type="SAM" id="MobiDB-lite"/>
    </source>
</evidence>
<dbReference type="Proteomes" id="UP000657385">
    <property type="component" value="Unassembled WGS sequence"/>
</dbReference>
<feature type="transmembrane region" description="Helical" evidence="2">
    <location>
        <begin position="167"/>
        <end position="191"/>
    </location>
</feature>
<protein>
    <submittedName>
        <fullName evidence="4">Molybdopterin-dependent oxidoreductase</fullName>
    </submittedName>
</protein>
<feature type="compositionally biased region" description="Basic residues" evidence="1">
    <location>
        <begin position="16"/>
        <end position="46"/>
    </location>
</feature>
<evidence type="ECO:0000313" key="5">
    <source>
        <dbReference type="Proteomes" id="UP000657385"/>
    </source>
</evidence>
<dbReference type="Gene3D" id="3.90.420.10">
    <property type="entry name" value="Oxidoreductase, molybdopterin-binding domain"/>
    <property type="match status" value="1"/>
</dbReference>
<feature type="domain" description="Oxidoreductase molybdopterin-binding" evidence="3">
    <location>
        <begin position="340"/>
        <end position="472"/>
    </location>
</feature>
<gene>
    <name evidence="4" type="ORF">I2501_32095</name>
</gene>
<keyword evidence="2" id="KW-0472">Membrane</keyword>
<dbReference type="InterPro" id="IPR000572">
    <property type="entry name" value="OxRdtase_Mopterin-bd_dom"/>
</dbReference>
<evidence type="ECO:0000259" key="3">
    <source>
        <dbReference type="Pfam" id="PF00174"/>
    </source>
</evidence>
<feature type="transmembrane region" description="Helical" evidence="2">
    <location>
        <begin position="245"/>
        <end position="263"/>
    </location>
</feature>
<dbReference type="GO" id="GO:0022904">
    <property type="term" value="P:respiratory electron transport chain"/>
    <property type="evidence" value="ECO:0007669"/>
    <property type="project" value="InterPro"/>
</dbReference>
<accession>A0A931B8X3</accession>
<feature type="compositionally biased region" description="Polar residues" evidence="1">
    <location>
        <begin position="59"/>
        <end position="68"/>
    </location>
</feature>
<dbReference type="EMBL" id="JADPRT010000017">
    <property type="protein sequence ID" value="MBF9072669.1"/>
    <property type="molecule type" value="Genomic_DNA"/>
</dbReference>
<feature type="transmembrane region" description="Helical" evidence="2">
    <location>
        <begin position="126"/>
        <end position="147"/>
    </location>
</feature>
<dbReference type="PANTHER" id="PTHR43032:SF2">
    <property type="entry name" value="BLL0505 PROTEIN"/>
    <property type="match status" value="1"/>
</dbReference>
<comment type="caution">
    <text evidence="4">The sequence shown here is derived from an EMBL/GenBank/DDBJ whole genome shotgun (WGS) entry which is preliminary data.</text>
</comment>
<feature type="transmembrane region" description="Helical" evidence="2">
    <location>
        <begin position="284"/>
        <end position="308"/>
    </location>
</feature>
<keyword evidence="2" id="KW-1133">Transmembrane helix</keyword>
<feature type="compositionally biased region" description="Low complexity" evidence="1">
    <location>
        <begin position="1"/>
        <end position="11"/>
    </location>
</feature>
<feature type="region of interest" description="Disordered" evidence="1">
    <location>
        <begin position="1"/>
        <end position="115"/>
    </location>
</feature>
<dbReference type="Pfam" id="PF00174">
    <property type="entry name" value="Oxidored_molyb"/>
    <property type="match status" value="1"/>
</dbReference>
<dbReference type="InterPro" id="IPR036374">
    <property type="entry name" value="OxRdtase_Mopterin-bd_sf"/>
</dbReference>